<protein>
    <submittedName>
        <fullName evidence="1">Uncharacterized protein</fullName>
    </submittedName>
</protein>
<proteinExistence type="predicted"/>
<sequence length="64" mass="7508">MSCGFYENVESHISYTILKCIAFLKKILRPQLLKQAYRIILMCFCGNISELYNSRIELLKSFIV</sequence>
<gene>
    <name evidence="1" type="ORF">LMANV2_80038</name>
</gene>
<organism evidence="1 2">
    <name type="scientific">Leptospira interrogans serovar Manilae</name>
    <dbReference type="NCBI Taxonomy" id="214675"/>
    <lineage>
        <taxon>Bacteria</taxon>
        <taxon>Pseudomonadati</taxon>
        <taxon>Spirochaetota</taxon>
        <taxon>Spirochaetia</taxon>
        <taxon>Leptospirales</taxon>
        <taxon>Leptospiraceae</taxon>
        <taxon>Leptospira</taxon>
    </lineage>
</organism>
<evidence type="ECO:0000313" key="1">
    <source>
        <dbReference type="EMBL" id="SOR63688.1"/>
    </source>
</evidence>
<comment type="caution">
    <text evidence="1">The sequence shown here is derived from an EMBL/GenBank/DDBJ whole genome shotgun (WGS) entry which is preliminary data.</text>
</comment>
<evidence type="ECO:0000313" key="2">
    <source>
        <dbReference type="Proteomes" id="UP000234460"/>
    </source>
</evidence>
<reference evidence="1 2" key="1">
    <citation type="submission" date="2017-11" db="EMBL/GenBank/DDBJ databases">
        <authorList>
            <person name="Lechat P."/>
        </authorList>
    </citation>
    <scope>NUCLEOTIDE SEQUENCE [LARGE SCALE GENOMIC DNA]</scope>
    <source>
        <strain evidence="1">L495</strain>
    </source>
</reference>
<dbReference type="EMBL" id="OEJX01000078">
    <property type="protein sequence ID" value="SOR63688.1"/>
    <property type="molecule type" value="Genomic_DNA"/>
</dbReference>
<dbReference type="Proteomes" id="UP000234460">
    <property type="component" value="Chromosome LMANV2"/>
</dbReference>
<accession>A0AAQ1SQQ8</accession>
<dbReference type="AlphaFoldDB" id="A0AAQ1SQQ8"/>
<name>A0AAQ1SQQ8_LEPIR</name>